<proteinExistence type="predicted"/>
<comment type="subunit">
    <text evidence="2">Heterotetramer consisting of two non-identical subunits: a beta subunit (TrpG) and a large alpha subunit (TrpE).</text>
</comment>
<dbReference type="GO" id="GO:0000162">
    <property type="term" value="P:L-tryptophan biosynthetic process"/>
    <property type="evidence" value="ECO:0007669"/>
    <property type="project" value="TreeGrafter"/>
</dbReference>
<evidence type="ECO:0000256" key="4">
    <source>
        <dbReference type="ARBA" id="ARBA00022723"/>
    </source>
</evidence>
<protein>
    <recommendedName>
        <fullName evidence="3">Anthranilate synthase component 1</fullName>
    </recommendedName>
</protein>
<evidence type="ECO:0000256" key="7">
    <source>
        <dbReference type="ARBA" id="ARBA00025634"/>
    </source>
</evidence>
<dbReference type="Pfam" id="PF04715">
    <property type="entry name" value="Anth_synt_I_N"/>
    <property type="match status" value="1"/>
</dbReference>
<accession>A0A425XXE1</accession>
<comment type="cofactor">
    <cofactor evidence="1">
        <name>Mg(2+)</name>
        <dbReference type="ChEBI" id="CHEBI:18420"/>
    </cofactor>
</comment>
<dbReference type="OrthoDB" id="9803598at2"/>
<dbReference type="InterPro" id="IPR015890">
    <property type="entry name" value="Chorismate_C"/>
</dbReference>
<dbReference type="EMBL" id="QQWG01000021">
    <property type="protein sequence ID" value="RRG19333.1"/>
    <property type="molecule type" value="Genomic_DNA"/>
</dbReference>
<evidence type="ECO:0000256" key="6">
    <source>
        <dbReference type="ARBA" id="ARBA00023239"/>
    </source>
</evidence>
<dbReference type="AlphaFoldDB" id="A0A425XXE1"/>
<comment type="caution">
    <text evidence="11">The sequence shown here is derived from an EMBL/GenBank/DDBJ whole genome shotgun (WGS) entry which is preliminary data.</text>
</comment>
<evidence type="ECO:0000256" key="1">
    <source>
        <dbReference type="ARBA" id="ARBA00001946"/>
    </source>
</evidence>
<evidence type="ECO:0000313" key="12">
    <source>
        <dbReference type="Proteomes" id="UP000285794"/>
    </source>
</evidence>
<dbReference type="InterPro" id="IPR019999">
    <property type="entry name" value="Anth_synth_I-like"/>
</dbReference>
<evidence type="ECO:0000313" key="11">
    <source>
        <dbReference type="EMBL" id="RRG19333.1"/>
    </source>
</evidence>
<evidence type="ECO:0000256" key="5">
    <source>
        <dbReference type="ARBA" id="ARBA00022842"/>
    </source>
</evidence>
<dbReference type="Gene3D" id="3.60.120.10">
    <property type="entry name" value="Anthranilate synthase"/>
    <property type="match status" value="1"/>
</dbReference>
<keyword evidence="12" id="KW-1185">Reference proteome</keyword>
<evidence type="ECO:0000256" key="8">
    <source>
        <dbReference type="ARBA" id="ARBA00047683"/>
    </source>
</evidence>
<dbReference type="InterPro" id="IPR005801">
    <property type="entry name" value="ADC_synthase"/>
</dbReference>
<keyword evidence="5" id="KW-0460">Magnesium</keyword>
<dbReference type="InterPro" id="IPR006805">
    <property type="entry name" value="Anth_synth_I_N"/>
</dbReference>
<feature type="domain" description="Chorismate-utilising enzyme C-terminal" evidence="9">
    <location>
        <begin position="201"/>
        <end position="452"/>
    </location>
</feature>
<evidence type="ECO:0000256" key="2">
    <source>
        <dbReference type="ARBA" id="ARBA00011575"/>
    </source>
</evidence>
<dbReference type="GO" id="GO:0046872">
    <property type="term" value="F:metal ion binding"/>
    <property type="evidence" value="ECO:0007669"/>
    <property type="project" value="UniProtKB-KW"/>
</dbReference>
<dbReference type="Proteomes" id="UP000285794">
    <property type="component" value="Unassembled WGS sequence"/>
</dbReference>
<organism evidence="11 12">
    <name type="scientific">Ancylomarina euxinus</name>
    <dbReference type="NCBI Taxonomy" id="2283627"/>
    <lineage>
        <taxon>Bacteria</taxon>
        <taxon>Pseudomonadati</taxon>
        <taxon>Bacteroidota</taxon>
        <taxon>Bacteroidia</taxon>
        <taxon>Marinilabiliales</taxon>
        <taxon>Marinifilaceae</taxon>
        <taxon>Ancylomarina</taxon>
    </lineage>
</organism>
<comment type="catalytic activity">
    <reaction evidence="8">
        <text>chorismate + L-glutamine = anthranilate + pyruvate + L-glutamate + H(+)</text>
        <dbReference type="Rhea" id="RHEA:21732"/>
        <dbReference type="ChEBI" id="CHEBI:15361"/>
        <dbReference type="ChEBI" id="CHEBI:15378"/>
        <dbReference type="ChEBI" id="CHEBI:16567"/>
        <dbReference type="ChEBI" id="CHEBI:29748"/>
        <dbReference type="ChEBI" id="CHEBI:29985"/>
        <dbReference type="ChEBI" id="CHEBI:58359"/>
        <dbReference type="EC" id="4.1.3.27"/>
    </reaction>
</comment>
<dbReference type="PANTHER" id="PTHR11236:SF48">
    <property type="entry name" value="ISOCHORISMATE SYNTHASE MENF"/>
    <property type="match status" value="1"/>
</dbReference>
<feature type="domain" description="Anthranilate synthase component I N-terminal" evidence="10">
    <location>
        <begin position="14"/>
        <end position="158"/>
    </location>
</feature>
<dbReference type="RefSeq" id="WP_125031816.1">
    <property type="nucleotide sequence ID" value="NZ_JAPXVP010000018.1"/>
</dbReference>
<dbReference type="PANTHER" id="PTHR11236">
    <property type="entry name" value="AMINOBENZOATE/ANTHRANILATE SYNTHASE"/>
    <property type="match status" value="1"/>
</dbReference>
<dbReference type="GO" id="GO:0004049">
    <property type="term" value="F:anthranilate synthase activity"/>
    <property type="evidence" value="ECO:0007669"/>
    <property type="project" value="UniProtKB-EC"/>
</dbReference>
<gene>
    <name evidence="11" type="ORF">DWB61_15600</name>
</gene>
<evidence type="ECO:0000256" key="3">
    <source>
        <dbReference type="ARBA" id="ARBA00020653"/>
    </source>
</evidence>
<keyword evidence="6" id="KW-0456">Lyase</keyword>
<name>A0A425XXE1_9BACT</name>
<sequence>MIKFKHYKKEMLADVITPVSMYLKLRDRFPQSILLESSDYHSPENASSFIALEPIANICLKDNLLIESIGAHRKETHIKDQPVGFLANQLESFVKQFDLEDKNEINKANALFGYTSFDAVPGFESLNFIEKTGQKIPQLSYSLYRFIIEVNHFNNTLKIVELSQNGEESRIKEIEDLLLNHNIPSFSFSLKDEEEKTNMSDQEYLDIVEKGIQHCRRGDVFQIVLSRSFSQGYQGDDFNLYRALRSVNPSPYLFYFDCGSFRIMGSSPEAQIEVKNNKAYIHPIAGTFRRSGDALQDIELAKQLEADEKEQSEHVMLVDLARNDLSRNATNIKIETFREVQFYSHVIHLVSKVSGELSKDYNTFDLIGNTFPAGTLSGAPKYKAMELIDRYEPTSRGFYGGCIGSIGFNGEVNQAIMIRTFLSKNNTLYYQAGAGVVEKSVPESELNEVDNKLAALRKAMKIAENIGK</sequence>
<reference evidence="11 12" key="1">
    <citation type="submission" date="2018-07" db="EMBL/GenBank/DDBJ databases">
        <title>Draft genome sequence of Ancylomarina sp. M1P.</title>
        <authorList>
            <person name="Yadav S."/>
            <person name="Villanueva L."/>
            <person name="Damste J.S.S."/>
        </authorList>
    </citation>
    <scope>NUCLEOTIDE SEQUENCE [LARGE SCALE GENOMIC DNA]</scope>
    <source>
        <strain evidence="11 12">M1P</strain>
    </source>
</reference>
<dbReference type="Pfam" id="PF00425">
    <property type="entry name" value="Chorismate_bind"/>
    <property type="match status" value="1"/>
</dbReference>
<comment type="function">
    <text evidence="7">Part of a heterotetrameric complex that catalyzes the two-step biosynthesis of anthranilate, an intermediate in the biosynthesis of L-tryptophan. In the first step, the glutamine-binding beta subunit (TrpG) of anthranilate synthase (AS) provides the glutamine amidotransferase activity which generates ammonia as a substrate that, along with chorismate, is used in the second step, catalyzed by the large alpha subunit of AS (TrpE) to produce anthranilate. In the absence of TrpG, TrpE can synthesize anthranilate directly from chorismate and high concentrations of ammonia.</text>
</comment>
<evidence type="ECO:0000259" key="9">
    <source>
        <dbReference type="Pfam" id="PF00425"/>
    </source>
</evidence>
<dbReference type="PRINTS" id="PR00095">
    <property type="entry name" value="ANTSNTHASEI"/>
</dbReference>
<evidence type="ECO:0000259" key="10">
    <source>
        <dbReference type="Pfam" id="PF04715"/>
    </source>
</evidence>
<keyword evidence="4" id="KW-0479">Metal-binding</keyword>
<dbReference type="SUPFAM" id="SSF56322">
    <property type="entry name" value="ADC synthase"/>
    <property type="match status" value="1"/>
</dbReference>